<feature type="compositionally biased region" description="Polar residues" evidence="1">
    <location>
        <begin position="137"/>
        <end position="179"/>
    </location>
</feature>
<evidence type="ECO:0000313" key="2">
    <source>
        <dbReference type="EMBL" id="KAL3686301.1"/>
    </source>
</evidence>
<organism evidence="2 3">
    <name type="scientific">Riccia sorocarpa</name>
    <dbReference type="NCBI Taxonomy" id="122646"/>
    <lineage>
        <taxon>Eukaryota</taxon>
        <taxon>Viridiplantae</taxon>
        <taxon>Streptophyta</taxon>
        <taxon>Embryophyta</taxon>
        <taxon>Marchantiophyta</taxon>
        <taxon>Marchantiopsida</taxon>
        <taxon>Marchantiidae</taxon>
        <taxon>Marchantiales</taxon>
        <taxon>Ricciaceae</taxon>
        <taxon>Riccia</taxon>
    </lineage>
</organism>
<accession>A0ABD3H633</accession>
<protein>
    <recommendedName>
        <fullName evidence="4">DUF659 domain-containing protein</fullName>
    </recommendedName>
</protein>
<gene>
    <name evidence="2" type="ORF">R1sor_008875</name>
</gene>
<feature type="region of interest" description="Disordered" evidence="1">
    <location>
        <begin position="98"/>
        <end position="179"/>
    </location>
</feature>
<name>A0ABD3H633_9MARC</name>
<sequence>MDGSGDGDVGDEQHIRDPSGDDGGTRGQHQQRPPNARQTTLPFDQPPPPQAHKTSYKDFGLPEPRTELSIKVMDQFHVMRSVKKDVEELASLPELASSSRALDEEEREIESALPGSIIKEKPIEEGRLPSAHATGIRPQQSNFSSPSSVANADTPSNNNVQGSQSFPRHAATSTQRRTVQLSIKPMMDATQREKADKLWSMAQAVMGLPFRTFKHPVFEEAYRFSSQFLGYKLPSEKRLRTTLLDANYETVREETEKKMFDHMVLDKITISCDGWTNRNGCPQMNMLHISRHGELAHRHVDGSNETKSAVWIAEHIMKDIEER</sequence>
<dbReference type="AlphaFoldDB" id="A0ABD3H633"/>
<keyword evidence="3" id="KW-1185">Reference proteome</keyword>
<evidence type="ECO:0000313" key="3">
    <source>
        <dbReference type="Proteomes" id="UP001633002"/>
    </source>
</evidence>
<feature type="region of interest" description="Disordered" evidence="1">
    <location>
        <begin position="1"/>
        <end position="62"/>
    </location>
</feature>
<dbReference type="EMBL" id="JBJQOH010000005">
    <property type="protein sequence ID" value="KAL3686301.1"/>
    <property type="molecule type" value="Genomic_DNA"/>
</dbReference>
<reference evidence="2 3" key="1">
    <citation type="submission" date="2024-09" db="EMBL/GenBank/DDBJ databases">
        <title>Chromosome-scale assembly of Riccia sorocarpa.</title>
        <authorList>
            <person name="Paukszto L."/>
        </authorList>
    </citation>
    <scope>NUCLEOTIDE SEQUENCE [LARGE SCALE GENOMIC DNA]</scope>
    <source>
        <strain evidence="2">LP-2024</strain>
        <tissue evidence="2">Aerial parts of the thallus</tissue>
    </source>
</reference>
<evidence type="ECO:0000256" key="1">
    <source>
        <dbReference type="SAM" id="MobiDB-lite"/>
    </source>
</evidence>
<comment type="caution">
    <text evidence="2">The sequence shown here is derived from an EMBL/GenBank/DDBJ whole genome shotgun (WGS) entry which is preliminary data.</text>
</comment>
<feature type="compositionally biased region" description="Basic and acidic residues" evidence="1">
    <location>
        <begin position="118"/>
        <end position="127"/>
    </location>
</feature>
<evidence type="ECO:0008006" key="4">
    <source>
        <dbReference type="Google" id="ProtNLM"/>
    </source>
</evidence>
<feature type="compositionally biased region" description="Polar residues" evidence="1">
    <location>
        <begin position="27"/>
        <end position="42"/>
    </location>
</feature>
<proteinExistence type="predicted"/>
<dbReference type="Proteomes" id="UP001633002">
    <property type="component" value="Unassembled WGS sequence"/>
</dbReference>